<dbReference type="EMBL" id="RRZB01000033">
    <property type="protein sequence ID" value="MBE0464381.1"/>
    <property type="molecule type" value="Genomic_DNA"/>
</dbReference>
<dbReference type="PANTHER" id="PTHR43512">
    <property type="entry name" value="TRANSLATION FACTOR GUF1-RELATED"/>
    <property type="match status" value="1"/>
</dbReference>
<dbReference type="SUPFAM" id="SSF54980">
    <property type="entry name" value="EF-G C-terminal domain-like"/>
    <property type="match status" value="2"/>
</dbReference>
<dbReference type="NCBIfam" id="TIGR00231">
    <property type="entry name" value="small_GTP"/>
    <property type="match status" value="1"/>
</dbReference>
<evidence type="ECO:0000256" key="3">
    <source>
        <dbReference type="ARBA" id="ARBA00022801"/>
    </source>
</evidence>
<comment type="caution">
    <text evidence="9">The sequence shown here is derived from an EMBL/GenBank/DDBJ whole genome shotgun (WGS) entry which is preliminary data.</text>
</comment>
<dbReference type="InterPro" id="IPR038363">
    <property type="entry name" value="LepA_C_sf"/>
</dbReference>
<keyword evidence="2 7" id="KW-0547">Nucleotide-binding</keyword>
<dbReference type="InterPro" id="IPR035654">
    <property type="entry name" value="LepA_IV"/>
</dbReference>
<comment type="function">
    <text evidence="7">Required for accurate and efficient protein synthesis under certain stress conditions. May act as a fidelity factor of the translation reaction, by catalyzing a one-codon backward translocation of tRNAs on improperly translocated ribosomes. Back-translocation proceeds from a post-translocation (POST) complex to a pre-translocation (PRE) complex, thus giving elongation factor G a second chance to translocate the tRNAs correctly. Binds to ribosomes in a GTP-dependent manner.</text>
</comment>
<dbReference type="InterPro" id="IPR035647">
    <property type="entry name" value="EFG_III/V"/>
</dbReference>
<accession>A0ABR9G0F1</accession>
<dbReference type="InterPro" id="IPR006297">
    <property type="entry name" value="EF-4"/>
</dbReference>
<keyword evidence="4 7" id="KW-0648">Protein biosynthesis</keyword>
<dbReference type="Pfam" id="PF00009">
    <property type="entry name" value="GTP_EFTU"/>
    <property type="match status" value="1"/>
</dbReference>
<dbReference type="PROSITE" id="PS51722">
    <property type="entry name" value="G_TR_2"/>
    <property type="match status" value="1"/>
</dbReference>
<dbReference type="GO" id="GO:0003746">
    <property type="term" value="F:translation elongation factor activity"/>
    <property type="evidence" value="ECO:0007669"/>
    <property type="project" value="UniProtKB-KW"/>
</dbReference>
<organism evidence="9 10">
    <name type="scientific">Halomonas colorata</name>
    <dbReference type="NCBI Taxonomy" id="2742615"/>
    <lineage>
        <taxon>Bacteria</taxon>
        <taxon>Pseudomonadati</taxon>
        <taxon>Pseudomonadota</taxon>
        <taxon>Gammaproteobacteria</taxon>
        <taxon>Oceanospirillales</taxon>
        <taxon>Halomonadaceae</taxon>
        <taxon>Halomonas</taxon>
    </lineage>
</organism>
<dbReference type="PROSITE" id="PS00301">
    <property type="entry name" value="G_TR_1"/>
    <property type="match status" value="1"/>
</dbReference>
<dbReference type="Gene3D" id="3.30.70.2570">
    <property type="entry name" value="Elongation factor 4, C-terminal domain"/>
    <property type="match status" value="1"/>
</dbReference>
<dbReference type="EC" id="3.6.5.n1" evidence="7"/>
<keyword evidence="5 7" id="KW-0342">GTP-binding</keyword>
<dbReference type="InterPro" id="IPR000795">
    <property type="entry name" value="T_Tr_GTP-bd_dom"/>
</dbReference>
<dbReference type="Gene3D" id="3.30.70.240">
    <property type="match status" value="1"/>
</dbReference>
<comment type="catalytic activity">
    <reaction evidence="7">
        <text>GTP + H2O = GDP + phosphate + H(+)</text>
        <dbReference type="Rhea" id="RHEA:19669"/>
        <dbReference type="ChEBI" id="CHEBI:15377"/>
        <dbReference type="ChEBI" id="CHEBI:15378"/>
        <dbReference type="ChEBI" id="CHEBI:37565"/>
        <dbReference type="ChEBI" id="CHEBI:43474"/>
        <dbReference type="ChEBI" id="CHEBI:58189"/>
        <dbReference type="EC" id="3.6.5.n1"/>
    </reaction>
</comment>
<dbReference type="InterPro" id="IPR013842">
    <property type="entry name" value="LepA_CTD"/>
</dbReference>
<dbReference type="Gene3D" id="2.40.30.10">
    <property type="entry name" value="Translation factors"/>
    <property type="match status" value="1"/>
</dbReference>
<dbReference type="SUPFAM" id="SSF52540">
    <property type="entry name" value="P-loop containing nucleoside triphosphate hydrolases"/>
    <property type="match status" value="1"/>
</dbReference>
<keyword evidence="6 7" id="KW-0472">Membrane</keyword>
<dbReference type="InterPro" id="IPR031157">
    <property type="entry name" value="G_TR_CS"/>
</dbReference>
<dbReference type="HAMAP" id="MF_00071">
    <property type="entry name" value="LepA"/>
    <property type="match status" value="1"/>
</dbReference>
<evidence type="ECO:0000256" key="2">
    <source>
        <dbReference type="ARBA" id="ARBA00022741"/>
    </source>
</evidence>
<feature type="binding site" evidence="7">
    <location>
        <begin position="140"/>
        <end position="143"/>
    </location>
    <ligand>
        <name>GTP</name>
        <dbReference type="ChEBI" id="CHEBI:37565"/>
    </ligand>
</feature>
<proteinExistence type="inferred from homology"/>
<comment type="subcellular location">
    <subcellularLocation>
        <location evidence="7">Cell membrane</location>
        <topology evidence="7">Peripheral membrane protein</topology>
        <orientation evidence="7">Cytoplasmic side</orientation>
    </subcellularLocation>
</comment>
<keyword evidence="7" id="KW-1003">Cell membrane</keyword>
<dbReference type="InterPro" id="IPR005225">
    <property type="entry name" value="Small_GTP-bd"/>
</dbReference>
<keyword evidence="9" id="KW-0251">Elongation factor</keyword>
<dbReference type="InterPro" id="IPR027417">
    <property type="entry name" value="P-loop_NTPase"/>
</dbReference>
<dbReference type="Gene3D" id="3.40.50.300">
    <property type="entry name" value="P-loop containing nucleotide triphosphate hydrolases"/>
    <property type="match status" value="1"/>
</dbReference>
<dbReference type="CDD" id="cd03699">
    <property type="entry name" value="EF4_II"/>
    <property type="match status" value="1"/>
</dbReference>
<comment type="similarity">
    <text evidence="1 7">Belongs to the TRAFAC class translation factor GTPase superfamily. Classic translation factor GTPase family. LepA subfamily.</text>
</comment>
<dbReference type="InterPro" id="IPR004161">
    <property type="entry name" value="EFTu-like_2"/>
</dbReference>
<protein>
    <recommendedName>
        <fullName evidence="7">Elongation factor 4</fullName>
        <shortName evidence="7">EF-4</shortName>
        <ecNumber evidence="7">3.6.5.n1</ecNumber>
    </recommendedName>
    <alternativeName>
        <fullName evidence="7">Ribosomal back-translocase LepA</fullName>
    </alternativeName>
</protein>
<evidence type="ECO:0000313" key="9">
    <source>
        <dbReference type="EMBL" id="MBE0464381.1"/>
    </source>
</evidence>
<reference evidence="9 10" key="1">
    <citation type="submission" date="2020-07" db="EMBL/GenBank/DDBJ databases">
        <title>Halophilic bacteria isolated from french cheeses.</title>
        <authorList>
            <person name="Kothe C.I."/>
            <person name="Farah-Kraiem B."/>
            <person name="Renault P."/>
            <person name="Dridi B."/>
        </authorList>
    </citation>
    <scope>NUCLEOTIDE SEQUENCE [LARGE SCALE GENOMIC DNA]</scope>
    <source>
        <strain evidence="9 10">FME20</strain>
    </source>
</reference>
<dbReference type="Gene3D" id="3.30.70.870">
    <property type="entry name" value="Elongation Factor G (Translational Gtpase), domain 3"/>
    <property type="match status" value="1"/>
</dbReference>
<name>A0ABR9G0F1_9GAMM</name>
<keyword evidence="10" id="KW-1185">Reference proteome</keyword>
<dbReference type="CDD" id="cd16260">
    <property type="entry name" value="EF4_III"/>
    <property type="match status" value="1"/>
</dbReference>
<dbReference type="Proteomes" id="UP001645038">
    <property type="component" value="Unassembled WGS sequence"/>
</dbReference>
<evidence type="ECO:0000256" key="4">
    <source>
        <dbReference type="ARBA" id="ARBA00022917"/>
    </source>
</evidence>
<dbReference type="Pfam" id="PF06421">
    <property type="entry name" value="LepA_C"/>
    <property type="match status" value="1"/>
</dbReference>
<dbReference type="Pfam" id="PF03144">
    <property type="entry name" value="GTP_EFTU_D2"/>
    <property type="match status" value="1"/>
</dbReference>
<evidence type="ECO:0000256" key="7">
    <source>
        <dbReference type="HAMAP-Rule" id="MF_00071"/>
    </source>
</evidence>
<feature type="binding site" evidence="7">
    <location>
        <begin position="23"/>
        <end position="28"/>
    </location>
    <ligand>
        <name>GTP</name>
        <dbReference type="ChEBI" id="CHEBI:37565"/>
    </ligand>
</feature>
<dbReference type="CDD" id="cd01890">
    <property type="entry name" value="LepA"/>
    <property type="match status" value="1"/>
</dbReference>
<evidence type="ECO:0000259" key="8">
    <source>
        <dbReference type="PROSITE" id="PS51722"/>
    </source>
</evidence>
<sequence>MSHDVSSSKLKNIRNFSIIAHIDHGKSTLSDRLIQTCGGLTQRELKEQVLDSMDIERERGITIKAQSVTLDYTAADGEVYQLNFIDTPGHVDFSYEVSRSLYACEGALLVVDAAQGVEAQSVANCYTAIEQGLEVLPVLNKIDLPQADPDKVAQEIEEIIGLDATDACQVSAKSGIGIDGLLERLVRDIPPPKGDRDAPLQALIIDSWFDNYLGVVSLVRLFDGTLRKGEKIRIKSTGRDWNTTEVGIFTPLRKETNILRAGEVGFIVAGIKEIHGAPVGDTITHTKTPDVPRLPGFQKVKPQVYAGMFPVSADDYEDFRDALEKLALNDASLEYEPENSDALGFGFRVGFLGTLHMEIIQERLEREYDIDLITTAPTVVYELAMKNGDVTYVSNPSKLPDMADVDEMREPIVRASILVPQEFVGNVITECEQRRGTQKDMQFLGNQIQLAYELPMSEVVMDFFDRLKSISRGYASLEYNFERFEAAKLVRLDVLINSEKVDALAVIIHRDHAHSRGRLLVEKMKELIPRQMFDVAIQAAIGGQVVARSTVKALRKNVTAKCYGGDVSRKKKLLEKQKAGKKRMKQVGRVEIPQDAFLAVLKVND</sequence>
<dbReference type="RefSeq" id="WP_192538879.1">
    <property type="nucleotide sequence ID" value="NZ_JABUZA010000038.1"/>
</dbReference>
<evidence type="ECO:0000256" key="1">
    <source>
        <dbReference type="ARBA" id="ARBA00005454"/>
    </source>
</evidence>
<dbReference type="InterPro" id="IPR000640">
    <property type="entry name" value="EFG_V-like"/>
</dbReference>
<dbReference type="SMART" id="SM00838">
    <property type="entry name" value="EFG_C"/>
    <property type="match status" value="1"/>
</dbReference>
<feature type="domain" description="Tr-type G" evidence="8">
    <location>
        <begin position="11"/>
        <end position="193"/>
    </location>
</feature>
<gene>
    <name evidence="7 9" type="primary">lepA</name>
    <name evidence="9" type="ORF">EI547_13080</name>
</gene>
<evidence type="ECO:0000256" key="6">
    <source>
        <dbReference type="ARBA" id="ARBA00023136"/>
    </source>
</evidence>
<dbReference type="GO" id="GO:0016787">
    <property type="term" value="F:hydrolase activity"/>
    <property type="evidence" value="ECO:0007669"/>
    <property type="project" value="UniProtKB-KW"/>
</dbReference>
<dbReference type="CDD" id="cd03709">
    <property type="entry name" value="lepA_C"/>
    <property type="match status" value="1"/>
</dbReference>
<dbReference type="PANTHER" id="PTHR43512:SF4">
    <property type="entry name" value="TRANSLATION FACTOR GUF1 HOMOLOG, CHLOROPLASTIC"/>
    <property type="match status" value="1"/>
</dbReference>
<dbReference type="NCBIfam" id="TIGR01393">
    <property type="entry name" value="lepA"/>
    <property type="match status" value="1"/>
</dbReference>
<evidence type="ECO:0000256" key="5">
    <source>
        <dbReference type="ARBA" id="ARBA00023134"/>
    </source>
</evidence>
<evidence type="ECO:0000313" key="10">
    <source>
        <dbReference type="Proteomes" id="UP001645038"/>
    </source>
</evidence>
<dbReference type="Pfam" id="PF00679">
    <property type="entry name" value="EFG_C"/>
    <property type="match status" value="1"/>
</dbReference>
<keyword evidence="3 7" id="KW-0378">Hydrolase</keyword>
<dbReference type="PRINTS" id="PR00315">
    <property type="entry name" value="ELONGATNFCT"/>
</dbReference>